<dbReference type="Proteomes" id="UP000823399">
    <property type="component" value="Unassembled WGS sequence"/>
</dbReference>
<comment type="caution">
    <text evidence="1">The sequence shown here is derived from an EMBL/GenBank/DDBJ whole genome shotgun (WGS) entry which is preliminary data.</text>
</comment>
<keyword evidence="2" id="KW-1185">Reference proteome</keyword>
<accession>A0A9P7EV05</accession>
<organism evidence="1 2">
    <name type="scientific">Suillus discolor</name>
    <dbReference type="NCBI Taxonomy" id="1912936"/>
    <lineage>
        <taxon>Eukaryota</taxon>
        <taxon>Fungi</taxon>
        <taxon>Dikarya</taxon>
        <taxon>Basidiomycota</taxon>
        <taxon>Agaricomycotina</taxon>
        <taxon>Agaricomycetes</taxon>
        <taxon>Agaricomycetidae</taxon>
        <taxon>Boletales</taxon>
        <taxon>Suillineae</taxon>
        <taxon>Suillaceae</taxon>
        <taxon>Suillus</taxon>
    </lineage>
</organism>
<reference evidence="1" key="1">
    <citation type="journal article" date="2020" name="New Phytol.">
        <title>Comparative genomics reveals dynamic genome evolution in host specialist ectomycorrhizal fungi.</title>
        <authorList>
            <person name="Lofgren L.A."/>
            <person name="Nguyen N.H."/>
            <person name="Vilgalys R."/>
            <person name="Ruytinx J."/>
            <person name="Liao H.L."/>
            <person name="Branco S."/>
            <person name="Kuo A."/>
            <person name="LaButti K."/>
            <person name="Lipzen A."/>
            <person name="Andreopoulos W."/>
            <person name="Pangilinan J."/>
            <person name="Riley R."/>
            <person name="Hundley H."/>
            <person name="Na H."/>
            <person name="Barry K."/>
            <person name="Grigoriev I.V."/>
            <person name="Stajich J.E."/>
            <person name="Kennedy P.G."/>
        </authorList>
    </citation>
    <scope>NUCLEOTIDE SEQUENCE</scope>
    <source>
        <strain evidence="1">FC423</strain>
    </source>
</reference>
<name>A0A9P7EV05_9AGAM</name>
<dbReference type="RefSeq" id="XP_041286125.1">
    <property type="nucleotide sequence ID" value="XM_041434409.1"/>
</dbReference>
<sequence>MPADCNTFMACAAADSDWQSGCTSYAYCTTNHIQCVTVWDTIDPGSSDSGVFRVQCKVMSSLSFKYYGRSPNLFARNVKPNDRHVINDSVMRNPVTSTSELTVSDIPDWAYAAFGLQFISDSRAGRGERRCWFKGETHPLVVIEAATRVSWEAGRDRFKKLGKKPAE</sequence>
<evidence type="ECO:0000313" key="2">
    <source>
        <dbReference type="Proteomes" id="UP000823399"/>
    </source>
</evidence>
<evidence type="ECO:0000313" key="1">
    <source>
        <dbReference type="EMBL" id="KAG2090127.1"/>
    </source>
</evidence>
<dbReference type="AlphaFoldDB" id="A0A9P7EV05"/>
<dbReference type="EMBL" id="JABBWM010000106">
    <property type="protein sequence ID" value="KAG2090127.1"/>
    <property type="molecule type" value="Genomic_DNA"/>
</dbReference>
<protein>
    <submittedName>
        <fullName evidence="1">Uncharacterized protein</fullName>
    </submittedName>
</protein>
<gene>
    <name evidence="1" type="ORF">F5147DRAFT_658257</name>
</gene>
<dbReference type="GeneID" id="64696668"/>
<proteinExistence type="predicted"/>